<sequence>MSNPDQDLIFFKDNSLISSKILNSSLSSLSTITYIPSVLPTWLITSLIENVITGKTNINKDYKNVIDDKCKITIISFLHDEKFYTNNLKKIGVNVNNSDRFKVVDYFSHLFTELIKDPTDATKKIEELFNLENVGDVVIVEGIEILLYGTNISSDELLFNITKLNRKCKQLFMVVGKSERGIDFDDFNGKYLETDPEFKITDFLVKLFHRSMLNVSLEPLTTGRAKDITGSLTVSKGAIDMDIEVSEKEYVYFISKDSQVKLYYR</sequence>
<dbReference type="eggNOG" id="ENOG502S4WT">
    <property type="taxonomic scope" value="Eukaryota"/>
</dbReference>
<reference evidence="3 4" key="1">
    <citation type="submission" date="2013-02" db="EMBL/GenBank/DDBJ databases">
        <title>Genome sequence of Candida maltosa Xu316, a potential industrial strain for xylitol and ethanol production.</title>
        <authorList>
            <person name="Yu J."/>
            <person name="Wang Q."/>
            <person name="Geng X."/>
            <person name="Bao W."/>
            <person name="He P."/>
            <person name="Cai J."/>
        </authorList>
    </citation>
    <scope>NUCLEOTIDE SEQUENCE [LARGE SCALE GENOMIC DNA]</scope>
    <source>
        <strain evidence="4">Xu316</strain>
    </source>
</reference>
<dbReference type="HOGENOM" id="CLU_086730_0_0_1"/>
<organism evidence="3 4">
    <name type="scientific">Candida maltosa (strain Xu316)</name>
    <name type="common">Yeast</name>
    <dbReference type="NCBI Taxonomy" id="1245528"/>
    <lineage>
        <taxon>Eukaryota</taxon>
        <taxon>Fungi</taxon>
        <taxon>Dikarya</taxon>
        <taxon>Ascomycota</taxon>
        <taxon>Saccharomycotina</taxon>
        <taxon>Pichiomycetes</taxon>
        <taxon>Debaryomycetaceae</taxon>
        <taxon>Candida/Lodderomyces clade</taxon>
        <taxon>Candida</taxon>
    </lineage>
</organism>
<feature type="non-terminal residue" evidence="3">
    <location>
        <position position="1"/>
    </location>
</feature>
<evidence type="ECO:0000313" key="4">
    <source>
        <dbReference type="Proteomes" id="UP000011777"/>
    </source>
</evidence>
<gene>
    <name evidence="3" type="ORF">G210_0984</name>
</gene>
<comment type="caution">
    <text evidence="3">The sequence shown here is derived from an EMBL/GenBank/DDBJ whole genome shotgun (WGS) entry which is preliminary data.</text>
</comment>
<dbReference type="OrthoDB" id="9995306at2759"/>
<dbReference type="Gene3D" id="3.40.50.300">
    <property type="entry name" value="P-loop containing nucleotide triphosphate hydrolases"/>
    <property type="match status" value="1"/>
</dbReference>
<dbReference type="EMBL" id="AOGT01001112">
    <property type="protein sequence ID" value="EMG48444.1"/>
    <property type="molecule type" value="Genomic_DNA"/>
</dbReference>
<protein>
    <submittedName>
        <fullName evidence="3">Subunit of Elongator complex, putative</fullName>
    </submittedName>
</protein>
<name>M3K145_CANMX</name>
<dbReference type="CDD" id="cd19495">
    <property type="entry name" value="Elp6"/>
    <property type="match status" value="1"/>
</dbReference>
<dbReference type="AlphaFoldDB" id="M3K145"/>
<dbReference type="GO" id="GO:0002098">
    <property type="term" value="P:tRNA wobble uridine modification"/>
    <property type="evidence" value="ECO:0007669"/>
    <property type="project" value="InterPro"/>
</dbReference>
<proteinExistence type="inferred from homology"/>
<dbReference type="UniPathway" id="UPA00988"/>
<comment type="similarity">
    <text evidence="2">Belongs to the ELP6 family.</text>
</comment>
<dbReference type="PANTHER" id="PTHR16184:SF6">
    <property type="entry name" value="ELONGATOR COMPLEX PROTEIN 6"/>
    <property type="match status" value="1"/>
</dbReference>
<dbReference type="Proteomes" id="UP000011777">
    <property type="component" value="Unassembled WGS sequence"/>
</dbReference>
<dbReference type="InterPro" id="IPR018627">
    <property type="entry name" value="ELP6"/>
</dbReference>
<evidence type="ECO:0000256" key="1">
    <source>
        <dbReference type="ARBA" id="ARBA00005043"/>
    </source>
</evidence>
<evidence type="ECO:0000256" key="2">
    <source>
        <dbReference type="ARBA" id="ARBA00008837"/>
    </source>
</evidence>
<dbReference type="GO" id="GO:0033588">
    <property type="term" value="C:elongator holoenzyme complex"/>
    <property type="evidence" value="ECO:0007669"/>
    <property type="project" value="InterPro"/>
</dbReference>
<dbReference type="InterPro" id="IPR027417">
    <property type="entry name" value="P-loop_NTPase"/>
</dbReference>
<keyword evidence="4" id="KW-1185">Reference proteome</keyword>
<dbReference type="OMA" id="EYVYHIT"/>
<accession>M3K145</accession>
<dbReference type="STRING" id="1245528.M3K145"/>
<evidence type="ECO:0000313" key="3">
    <source>
        <dbReference type="EMBL" id="EMG48444.1"/>
    </source>
</evidence>
<comment type="pathway">
    <text evidence="1">tRNA modification; 5-methoxycarbonylmethyl-2-thiouridine-tRNA biosynthesis.</text>
</comment>
<dbReference type="PANTHER" id="PTHR16184">
    <property type="entry name" value="ELONGATOR COMPLEX PROTEIN 6"/>
    <property type="match status" value="1"/>
</dbReference>